<keyword evidence="9" id="KW-1185">Reference proteome</keyword>
<comment type="function">
    <text evidence="4">Constitutes one of the two catalytic subunit of the tRNA-splicing endonuclease complex, a complex responsible for identification and cleavage of the splice sites in pre-tRNA. It cleaves pre-tRNA at the 5'- and 3'-splice sites to release the intron. The products are an intron and two tRNA half-molecules bearing 2',3'-cyclic phosphate and 5'-OH termini. There are no conserved sequences at the splice sites, but the intron is invariably located at the same site in the gene, placing the splice sites an invariant distance from the constant structural features of the tRNA body.</text>
</comment>
<evidence type="ECO:0000313" key="9">
    <source>
        <dbReference type="Proteomes" id="UP000094236"/>
    </source>
</evidence>
<feature type="active site" evidence="5">
    <location>
        <position position="219"/>
    </location>
</feature>
<dbReference type="PANTHER" id="PTHR13070">
    <property type="entry name" value="TRNA-SPLICING ENDONUCLEASE SUBUNIT SEN34-RELATED"/>
    <property type="match status" value="1"/>
</dbReference>
<dbReference type="InterPro" id="IPR011856">
    <property type="entry name" value="tRNA_endonuc-like_dom_sf"/>
</dbReference>
<dbReference type="GO" id="GO:0000214">
    <property type="term" value="C:tRNA-intron endonuclease complex"/>
    <property type="evidence" value="ECO:0007669"/>
    <property type="project" value="UniProtKB-UniRule"/>
</dbReference>
<evidence type="ECO:0000259" key="6">
    <source>
        <dbReference type="Pfam" id="PF01974"/>
    </source>
</evidence>
<dbReference type="EMBL" id="KV454016">
    <property type="protein sequence ID" value="ODV94282.1"/>
    <property type="molecule type" value="Genomic_DNA"/>
</dbReference>
<gene>
    <name evidence="8" type="ORF">PACTADRAFT_51147</name>
</gene>
<dbReference type="SUPFAM" id="SSF53032">
    <property type="entry name" value="tRNA-intron endonuclease catalytic domain-like"/>
    <property type="match status" value="1"/>
</dbReference>
<comment type="similarity">
    <text evidence="1 4">Belongs to the tRNA-intron endonuclease family.</text>
</comment>
<evidence type="ECO:0000256" key="1">
    <source>
        <dbReference type="ARBA" id="ARBA00008078"/>
    </source>
</evidence>
<sequence length="305" mass="34768">MEEEKVAITVIGDRALIFSLDDVKRLRDLKVTGVLSGTLPIATQQNIFLGLPLQLMSEEVVYLVLNRYGYLVPSKFFYNNLLSSSTDGDLEKFLELKNEIFQSQTKQKELDNLVKQKNLVNNNNNNGNGNSHLVLHKGSNNESTFFYEIDNQSLKSYPSYKSFQKYYDKSDIQLKLLNEFFMKNGGDLLMANCNMFSYLLSKNYYIAPGLKFGGNFIAYPGDPLNYHSHLIVNVIQDFYTDDIGLNRIVNGGRLATSVKKIWTIGGNKNGNKSYKDLRFPPNNETLHQQQQQDLVCFSIEWSGFG</sequence>
<keyword evidence="3 4" id="KW-0456">Lyase</keyword>
<dbReference type="Proteomes" id="UP000094236">
    <property type="component" value="Unassembled WGS sequence"/>
</dbReference>
<dbReference type="Gene3D" id="3.40.1350.10">
    <property type="match status" value="1"/>
</dbReference>
<evidence type="ECO:0000256" key="4">
    <source>
        <dbReference type="PIRNR" id="PIRNR017250"/>
    </source>
</evidence>
<organism evidence="8 9">
    <name type="scientific">Pachysolen tannophilus NRRL Y-2460</name>
    <dbReference type="NCBI Taxonomy" id="669874"/>
    <lineage>
        <taxon>Eukaryota</taxon>
        <taxon>Fungi</taxon>
        <taxon>Dikarya</taxon>
        <taxon>Ascomycota</taxon>
        <taxon>Saccharomycotina</taxon>
        <taxon>Pichiomycetes</taxon>
        <taxon>Pachysolenaceae</taxon>
        <taxon>Pachysolen</taxon>
    </lineage>
</organism>
<feature type="active site" evidence="5">
    <location>
        <position position="227"/>
    </location>
</feature>
<dbReference type="InterPro" id="IPR036167">
    <property type="entry name" value="tRNA_intron_Endo_cat-like_sf"/>
</dbReference>
<dbReference type="PANTHER" id="PTHR13070:SF0">
    <property type="entry name" value="TRNA-SPLICING ENDONUCLEASE SUBUNIT SEN34"/>
    <property type="match status" value="1"/>
</dbReference>
<proteinExistence type="inferred from homology"/>
<feature type="domain" description="TSEN34 N-terminal" evidence="7">
    <location>
        <begin position="7"/>
        <end position="73"/>
    </location>
</feature>
<dbReference type="Pfam" id="PF01974">
    <property type="entry name" value="tRNA_int_endo"/>
    <property type="match status" value="1"/>
</dbReference>
<dbReference type="InterPro" id="IPR059049">
    <property type="entry name" value="TSEN34_N"/>
</dbReference>
<dbReference type="PIRSF" id="PIRSF017250">
    <property type="entry name" value="tRNA_splic_SEN34"/>
    <property type="match status" value="1"/>
</dbReference>
<accession>A0A1E4TRC3</accession>
<evidence type="ECO:0000256" key="2">
    <source>
        <dbReference type="ARBA" id="ARBA00022694"/>
    </source>
</evidence>
<evidence type="ECO:0000256" key="5">
    <source>
        <dbReference type="PIRSR" id="PIRSR017250-50"/>
    </source>
</evidence>
<evidence type="ECO:0000313" key="8">
    <source>
        <dbReference type="EMBL" id="ODV94282.1"/>
    </source>
</evidence>
<keyword evidence="2 4" id="KW-0819">tRNA processing</keyword>
<dbReference type="GO" id="GO:0003676">
    <property type="term" value="F:nucleic acid binding"/>
    <property type="evidence" value="ECO:0007669"/>
    <property type="project" value="InterPro"/>
</dbReference>
<evidence type="ECO:0000256" key="3">
    <source>
        <dbReference type="ARBA" id="ARBA00023239"/>
    </source>
</evidence>
<reference evidence="9" key="1">
    <citation type="submission" date="2016-05" db="EMBL/GenBank/DDBJ databases">
        <title>Comparative genomics of biotechnologically important yeasts.</title>
        <authorList>
            <consortium name="DOE Joint Genome Institute"/>
            <person name="Riley R."/>
            <person name="Haridas S."/>
            <person name="Wolfe K.H."/>
            <person name="Lopes M.R."/>
            <person name="Hittinger C.T."/>
            <person name="Goker M."/>
            <person name="Salamov A."/>
            <person name="Wisecaver J."/>
            <person name="Long T.M."/>
            <person name="Aerts A.L."/>
            <person name="Barry K."/>
            <person name="Choi C."/>
            <person name="Clum A."/>
            <person name="Coughlan A.Y."/>
            <person name="Deshpande S."/>
            <person name="Douglass A.P."/>
            <person name="Hanson S.J."/>
            <person name="Klenk H.-P."/>
            <person name="Labutti K."/>
            <person name="Lapidus A."/>
            <person name="Lindquist E."/>
            <person name="Lipzen A."/>
            <person name="Meier-Kolthoff J.P."/>
            <person name="Ohm R.A."/>
            <person name="Otillar R.P."/>
            <person name="Pangilinan J."/>
            <person name="Peng Y."/>
            <person name="Rokas A."/>
            <person name="Rosa C.A."/>
            <person name="Scheuner C."/>
            <person name="Sibirny A.A."/>
            <person name="Slot J.C."/>
            <person name="Stielow J.B."/>
            <person name="Sun H."/>
            <person name="Kurtzman C.P."/>
            <person name="Blackwell M."/>
            <person name="Grigoriev I.V."/>
            <person name="Jeffries T.W."/>
        </authorList>
    </citation>
    <scope>NUCLEOTIDE SEQUENCE [LARGE SCALE GENOMIC DNA]</scope>
    <source>
        <strain evidence="9">NRRL Y-2460</strain>
    </source>
</reference>
<name>A0A1E4TRC3_PACTA</name>
<feature type="domain" description="tRNA intron endonuclease catalytic" evidence="6">
    <location>
        <begin position="191"/>
        <end position="266"/>
    </location>
</feature>
<dbReference type="CDD" id="cd22363">
    <property type="entry name" value="tRNA-intron_lyase_C"/>
    <property type="match status" value="1"/>
</dbReference>
<dbReference type="EC" id="4.6.1.16" evidence="4"/>
<dbReference type="Pfam" id="PF26577">
    <property type="entry name" value="TSEN34_N"/>
    <property type="match status" value="1"/>
</dbReference>
<dbReference type="GO" id="GO:0000213">
    <property type="term" value="F:tRNA-intron lyase activity"/>
    <property type="evidence" value="ECO:0007669"/>
    <property type="project" value="UniProtKB-UniRule"/>
</dbReference>
<evidence type="ECO:0000259" key="7">
    <source>
        <dbReference type="Pfam" id="PF26577"/>
    </source>
</evidence>
<protein>
    <recommendedName>
        <fullName evidence="4">tRNA-splicing endonuclease subunit Sen34</fullName>
        <ecNumber evidence="4">4.6.1.16</ecNumber>
    </recommendedName>
</protein>
<dbReference type="OrthoDB" id="48041at2759"/>
<dbReference type="InterPro" id="IPR016690">
    <property type="entry name" value="TSEN34"/>
</dbReference>
<dbReference type="AlphaFoldDB" id="A0A1E4TRC3"/>
<feature type="active site" evidence="5">
    <location>
        <position position="260"/>
    </location>
</feature>
<dbReference type="STRING" id="669874.A0A1E4TRC3"/>
<dbReference type="InterPro" id="IPR006677">
    <property type="entry name" value="tRNA_intron_Endonuc_cat-like"/>
</dbReference>
<dbReference type="GO" id="GO:0000379">
    <property type="term" value="P:tRNA-type intron splice site recognition and cleavage"/>
    <property type="evidence" value="ECO:0007669"/>
    <property type="project" value="UniProtKB-UniRule"/>
</dbReference>